<dbReference type="PROSITE" id="PS00108">
    <property type="entry name" value="PROTEIN_KINASE_ST"/>
    <property type="match status" value="2"/>
</dbReference>
<comment type="subcellular location">
    <subcellularLocation>
        <location evidence="1">Membrane</location>
        <topology evidence="1">Single-pass membrane protein</topology>
    </subcellularLocation>
</comment>
<feature type="domain" description="Protein kinase" evidence="20">
    <location>
        <begin position="988"/>
        <end position="1274"/>
    </location>
</feature>
<dbReference type="GO" id="GO:0005524">
    <property type="term" value="F:ATP binding"/>
    <property type="evidence" value="ECO:0007669"/>
    <property type="project" value="UniProtKB-UniRule"/>
</dbReference>
<dbReference type="InterPro" id="IPR002902">
    <property type="entry name" value="GNK2"/>
</dbReference>
<evidence type="ECO:0000256" key="14">
    <source>
        <dbReference type="ARBA" id="ARBA00023170"/>
    </source>
</evidence>
<keyword evidence="5 19" id="KW-0812">Transmembrane</keyword>
<dbReference type="Gene3D" id="3.30.200.20">
    <property type="entry name" value="Phosphorylase Kinase, domain 1"/>
    <property type="match status" value="2"/>
</dbReference>
<keyword evidence="9" id="KW-0418">Kinase</keyword>
<reference evidence="22" key="1">
    <citation type="submission" date="2018-11" db="EMBL/GenBank/DDBJ databases">
        <authorList>
            <person name="Grassa J C."/>
        </authorList>
    </citation>
    <scope>NUCLEOTIDE SEQUENCE [LARGE SCALE GENOMIC DNA]</scope>
</reference>
<evidence type="ECO:0000256" key="6">
    <source>
        <dbReference type="ARBA" id="ARBA00022729"/>
    </source>
</evidence>
<dbReference type="Proteomes" id="UP000596661">
    <property type="component" value="Chromosome 2"/>
</dbReference>
<dbReference type="FunFam" id="1.10.510.10:FF:001697">
    <property type="entry name" value="Uncharacterized protein"/>
    <property type="match status" value="1"/>
</dbReference>
<dbReference type="EC" id="2.7.11.1" evidence="2"/>
<dbReference type="CDD" id="cd23509">
    <property type="entry name" value="Gnk2-like"/>
    <property type="match status" value="4"/>
</dbReference>
<evidence type="ECO:0000256" key="16">
    <source>
        <dbReference type="ARBA" id="ARBA00047899"/>
    </source>
</evidence>
<dbReference type="InterPro" id="IPR000719">
    <property type="entry name" value="Prot_kinase_dom"/>
</dbReference>
<dbReference type="PROSITE" id="PS51473">
    <property type="entry name" value="GNK2"/>
    <property type="match status" value="4"/>
</dbReference>
<evidence type="ECO:0000256" key="2">
    <source>
        <dbReference type="ARBA" id="ARBA00012513"/>
    </source>
</evidence>
<dbReference type="Gene3D" id="3.30.430.20">
    <property type="entry name" value="Gnk2 domain, C-X8-C-X2-C motif"/>
    <property type="match status" value="4"/>
</dbReference>
<keyword evidence="7" id="KW-0677">Repeat</keyword>
<keyword evidence="11 19" id="KW-1133">Transmembrane helix</keyword>
<evidence type="ECO:0000256" key="15">
    <source>
        <dbReference type="ARBA" id="ARBA00023180"/>
    </source>
</evidence>
<evidence type="ECO:0000256" key="5">
    <source>
        <dbReference type="ARBA" id="ARBA00022692"/>
    </source>
</evidence>
<evidence type="ECO:0000256" key="3">
    <source>
        <dbReference type="ARBA" id="ARBA00022527"/>
    </source>
</evidence>
<proteinExistence type="predicted"/>
<dbReference type="Pfam" id="PF07714">
    <property type="entry name" value="PK_Tyr_Ser-Thr"/>
    <property type="match status" value="2"/>
</dbReference>
<evidence type="ECO:0000256" key="18">
    <source>
        <dbReference type="PROSITE-ProRule" id="PRU10141"/>
    </source>
</evidence>
<keyword evidence="4" id="KW-0808">Transferase</keyword>
<dbReference type="SMART" id="SM00220">
    <property type="entry name" value="S_TKc"/>
    <property type="match status" value="2"/>
</dbReference>
<keyword evidence="14" id="KW-0675">Receptor</keyword>
<evidence type="ECO:0000256" key="13">
    <source>
        <dbReference type="ARBA" id="ARBA00023157"/>
    </source>
</evidence>
<dbReference type="EnsemblPlants" id="evm.model.02.2859">
    <property type="protein sequence ID" value="cds.evm.model.02.2859"/>
    <property type="gene ID" value="evm.TU.02.2859"/>
</dbReference>
<evidence type="ECO:0000256" key="12">
    <source>
        <dbReference type="ARBA" id="ARBA00023136"/>
    </source>
</evidence>
<dbReference type="Gene3D" id="1.10.510.10">
    <property type="entry name" value="Transferase(Phosphotransferase) domain 1"/>
    <property type="match status" value="2"/>
</dbReference>
<keyword evidence="12 19" id="KW-0472">Membrane</keyword>
<reference evidence="22" key="2">
    <citation type="submission" date="2021-03" db="UniProtKB">
        <authorList>
            <consortium name="EnsemblPlants"/>
        </authorList>
    </citation>
    <scope>IDENTIFICATION</scope>
</reference>
<keyword evidence="15" id="KW-0325">Glycoprotein</keyword>
<comment type="catalytic activity">
    <reaction evidence="17">
        <text>L-seryl-[protein] + ATP = O-phospho-L-seryl-[protein] + ADP + H(+)</text>
        <dbReference type="Rhea" id="RHEA:17989"/>
        <dbReference type="Rhea" id="RHEA-COMP:9863"/>
        <dbReference type="Rhea" id="RHEA-COMP:11604"/>
        <dbReference type="ChEBI" id="CHEBI:15378"/>
        <dbReference type="ChEBI" id="CHEBI:29999"/>
        <dbReference type="ChEBI" id="CHEBI:30616"/>
        <dbReference type="ChEBI" id="CHEBI:83421"/>
        <dbReference type="ChEBI" id="CHEBI:456216"/>
        <dbReference type="EC" id="2.7.11.1"/>
    </reaction>
</comment>
<evidence type="ECO:0000259" key="20">
    <source>
        <dbReference type="PROSITE" id="PS50011"/>
    </source>
</evidence>
<dbReference type="GO" id="GO:0005886">
    <property type="term" value="C:plasma membrane"/>
    <property type="evidence" value="ECO:0007669"/>
    <property type="project" value="TreeGrafter"/>
</dbReference>
<dbReference type="SUPFAM" id="SSF56112">
    <property type="entry name" value="Protein kinase-like (PK-like)"/>
    <property type="match status" value="2"/>
</dbReference>
<evidence type="ECO:0000256" key="4">
    <source>
        <dbReference type="ARBA" id="ARBA00022679"/>
    </source>
</evidence>
<dbReference type="InterPro" id="IPR008271">
    <property type="entry name" value="Ser/Thr_kinase_AS"/>
</dbReference>
<evidence type="ECO:0000313" key="22">
    <source>
        <dbReference type="EnsemblPlants" id="cds.evm.model.02.2859"/>
    </source>
</evidence>
<evidence type="ECO:0000256" key="11">
    <source>
        <dbReference type="ARBA" id="ARBA00022989"/>
    </source>
</evidence>
<accession>A0A803NZ13</accession>
<feature type="domain" description="Gnk2-homologous" evidence="21">
    <location>
        <begin position="783"/>
        <end position="889"/>
    </location>
</feature>
<name>A0A803NZ13_CANSA</name>
<dbReference type="InterPro" id="IPR011009">
    <property type="entry name" value="Kinase-like_dom_sf"/>
</dbReference>
<dbReference type="OMA" id="SICSTHD"/>
<keyword evidence="10 18" id="KW-0067">ATP-binding</keyword>
<dbReference type="PROSITE" id="PS50011">
    <property type="entry name" value="PROTEIN_KINASE_DOM"/>
    <property type="match status" value="2"/>
</dbReference>
<feature type="binding site" evidence="18">
    <location>
        <position position="1016"/>
    </location>
    <ligand>
        <name>ATP</name>
        <dbReference type="ChEBI" id="CHEBI:30616"/>
    </ligand>
</feature>
<evidence type="ECO:0000256" key="8">
    <source>
        <dbReference type="ARBA" id="ARBA00022741"/>
    </source>
</evidence>
<dbReference type="EMBL" id="UZAU01000238">
    <property type="status" value="NOT_ANNOTATED_CDS"/>
    <property type="molecule type" value="Genomic_DNA"/>
</dbReference>
<keyword evidence="6" id="KW-0732">Signal</keyword>
<dbReference type="PANTHER" id="PTHR27002">
    <property type="entry name" value="RECEPTOR-LIKE SERINE/THREONINE-PROTEIN KINASE SD1-8"/>
    <property type="match status" value="1"/>
</dbReference>
<keyword evidence="8 18" id="KW-0547">Nucleotide-binding</keyword>
<keyword evidence="3" id="KW-0723">Serine/threonine-protein kinase</keyword>
<feature type="transmembrane region" description="Helical" evidence="19">
    <location>
        <begin position="278"/>
        <end position="299"/>
    </location>
</feature>
<evidence type="ECO:0000313" key="23">
    <source>
        <dbReference type="Proteomes" id="UP000596661"/>
    </source>
</evidence>
<evidence type="ECO:0000256" key="17">
    <source>
        <dbReference type="ARBA" id="ARBA00048679"/>
    </source>
</evidence>
<sequence length="1300" mass="145990">MLLYFRNAFKAVTLLLAYCFLRGQFVLVNAAYLPVRICNTNNTLNNNSHFPTQNSLYNLFHSLASTASVSKFYNTSSSGVDSDKVYGLYMCLGYATNEDCKNCISLTSKEIMGHCPNSPEAVIWEEKCMLRYSNTNFLGSVDVSENLEMHNLINASEPKQLGSALEEMLNELIEKAAYNHSRIKYYAADKRSYGNDIVYAVVQCTEDLSPTGCKTCLKATIENASTCCSFSKGVRILSKSCFLRYELYDFYEDDSEIPPSGFVLEPGKRSKWHIRTTIIFVVSAFLAVLAFGFSVYCLILKFRSQNDKNDPEEPLNDNGGPNGLKNILQQHFQAWDEENAGEFPYIDLPTIHAATDNFSESNLLGQGGFGPVYKGKLSDGREVAVKRLSSCSEQGSEEFTNEVLLIMKLQHKNLVRLLGFCVNGEEKILLYEYMPNGSLDVLLFDPSKRAQLNWSNRLNIVSGIAKGMLYLHEDSRLRIIHRDLKASNVLLDSQMNPKISDFGMARIFVGTEGEASTCRLVGTYGYMAPEYAMEGLYSVKSDVFSFGVLLLEIISGKKSACFQQSKQALSLIAYAWQLWKEGRALELMDPLLTDSCSPDEFTRCVYLGLLCVQEDPQERPTMSSIVVMLNSESETLRQPERPAFSWGLSNQYDEINVDYLSINTFYFHKPVNSNPLLSDCIPTTVSYTSSFEHNLKTLLKSLVNNTPSSTGYNDTSYGDGLDQVYGQALCRGDVNVTDCQKCLENASQGIMNKCKTTRAIIWYEVCQIHYFPYDFRKMQIYAGKKPEKSYHRKKVAHPDQFRLAWTKLIKKLSDEAINDSNGTMFKTGDTEYSKGKIYGLVQCTRDIPKRECKICLRSALGDIQGFFPSEEGGIILSSNCNVRFEIFRFFYTQSSKDGSMRHKGKKRKILLVASCTSSLLVILMCSFAVYLRRKKNPKQDEVKSQNALLSYSLSPRAITVAGKDDELVSTEELPFMDLATISAATDGFSDHKKLGQGGFGCVYKGVLPDGKEVAVKRLSGKSWQGDEEFKNELVLIAKLQHRNLVRLLGCAVEGQEKLLVYEFMPNNSLDSFIFDSDNRALLDWKTRYSIICGIARGLLYLHEDSRLRIIHRDLKPSNVLLDSEMVAKISDFGLARIFCEDQNTANTKKVVGTYGYMAPEYAMDGQFSAKSDAFSFGVILLEIISGKKSCSSHLSEKAQTLIRYAWQLWREGKEVEFVDPLMMESSPTEDIIRCMHIGLLCVQEDPNDRPTMSSVVVLLGSGTVSLPQPRQPAFCVPKVIPINQSSFTNRSVSDTTASIQ</sequence>
<dbReference type="InterPro" id="IPR038408">
    <property type="entry name" value="GNK2_sf"/>
</dbReference>
<feature type="domain" description="Gnk2-homologous" evidence="21">
    <location>
        <begin position="32"/>
        <end position="137"/>
    </location>
</feature>
<evidence type="ECO:0000256" key="1">
    <source>
        <dbReference type="ARBA" id="ARBA00004167"/>
    </source>
</evidence>
<protein>
    <recommendedName>
        <fullName evidence="2">non-specific serine/threonine protein kinase</fullName>
        <ecNumber evidence="2">2.7.11.1</ecNumber>
    </recommendedName>
</protein>
<dbReference type="FunFam" id="1.10.510.10:FF:000467">
    <property type="entry name" value="Liguleless narrow1"/>
    <property type="match status" value="1"/>
</dbReference>
<dbReference type="PROSITE" id="PS00107">
    <property type="entry name" value="PROTEIN_KINASE_ATP"/>
    <property type="match status" value="1"/>
</dbReference>
<dbReference type="InterPro" id="IPR001245">
    <property type="entry name" value="Ser-Thr/Tyr_kinase_cat_dom"/>
</dbReference>
<dbReference type="FunFam" id="3.30.200.20:FF:001231">
    <property type="entry name" value="Cysteine-rich receptor-like protein kinase 10"/>
    <property type="match status" value="1"/>
</dbReference>
<dbReference type="Pfam" id="PF01657">
    <property type="entry name" value="Stress-antifung"/>
    <property type="match status" value="4"/>
</dbReference>
<feature type="domain" description="Gnk2-homologous" evidence="21">
    <location>
        <begin position="143"/>
        <end position="250"/>
    </location>
</feature>
<dbReference type="CDD" id="cd14066">
    <property type="entry name" value="STKc_IRAK"/>
    <property type="match status" value="2"/>
</dbReference>
<comment type="catalytic activity">
    <reaction evidence="16">
        <text>L-threonyl-[protein] + ATP = O-phospho-L-threonyl-[protein] + ADP + H(+)</text>
        <dbReference type="Rhea" id="RHEA:46608"/>
        <dbReference type="Rhea" id="RHEA-COMP:11060"/>
        <dbReference type="Rhea" id="RHEA-COMP:11605"/>
        <dbReference type="ChEBI" id="CHEBI:15378"/>
        <dbReference type="ChEBI" id="CHEBI:30013"/>
        <dbReference type="ChEBI" id="CHEBI:30616"/>
        <dbReference type="ChEBI" id="CHEBI:61977"/>
        <dbReference type="ChEBI" id="CHEBI:456216"/>
        <dbReference type="EC" id="2.7.11.1"/>
    </reaction>
</comment>
<evidence type="ECO:0000256" key="10">
    <source>
        <dbReference type="ARBA" id="ARBA00022840"/>
    </source>
</evidence>
<evidence type="ECO:0000256" key="19">
    <source>
        <dbReference type="SAM" id="Phobius"/>
    </source>
</evidence>
<dbReference type="FunFam" id="3.30.200.20:FF:000195">
    <property type="entry name" value="G-type lectin S-receptor-like serine/threonine-protein kinase"/>
    <property type="match status" value="1"/>
</dbReference>
<keyword evidence="13" id="KW-1015">Disulfide bond</keyword>
<organism evidence="22 23">
    <name type="scientific">Cannabis sativa</name>
    <name type="common">Hemp</name>
    <name type="synonym">Marijuana</name>
    <dbReference type="NCBI Taxonomy" id="3483"/>
    <lineage>
        <taxon>Eukaryota</taxon>
        <taxon>Viridiplantae</taxon>
        <taxon>Streptophyta</taxon>
        <taxon>Embryophyta</taxon>
        <taxon>Tracheophyta</taxon>
        <taxon>Spermatophyta</taxon>
        <taxon>Magnoliopsida</taxon>
        <taxon>eudicotyledons</taxon>
        <taxon>Gunneridae</taxon>
        <taxon>Pentapetalae</taxon>
        <taxon>rosids</taxon>
        <taxon>fabids</taxon>
        <taxon>Rosales</taxon>
        <taxon>Cannabaceae</taxon>
        <taxon>Cannabis</taxon>
    </lineage>
</organism>
<dbReference type="Gramene" id="evm.model.02.2859">
    <property type="protein sequence ID" value="cds.evm.model.02.2859"/>
    <property type="gene ID" value="evm.TU.02.2859"/>
</dbReference>
<evidence type="ECO:0000256" key="9">
    <source>
        <dbReference type="ARBA" id="ARBA00022777"/>
    </source>
</evidence>
<keyword evidence="23" id="KW-1185">Reference proteome</keyword>
<feature type="domain" description="Protein kinase" evidence="20">
    <location>
        <begin position="358"/>
        <end position="636"/>
    </location>
</feature>
<feature type="transmembrane region" description="Helical" evidence="19">
    <location>
        <begin position="909"/>
        <end position="931"/>
    </location>
</feature>
<dbReference type="InterPro" id="IPR017441">
    <property type="entry name" value="Protein_kinase_ATP_BS"/>
</dbReference>
<feature type="domain" description="Gnk2-homologous" evidence="21">
    <location>
        <begin position="673"/>
        <end position="775"/>
    </location>
</feature>
<dbReference type="PANTHER" id="PTHR27002:SF123">
    <property type="entry name" value="CYSTEINE-RICH RECEPTOR-LIKE PROTEIN KINASE 45"/>
    <property type="match status" value="1"/>
</dbReference>
<dbReference type="GO" id="GO:0004674">
    <property type="term" value="F:protein serine/threonine kinase activity"/>
    <property type="evidence" value="ECO:0007669"/>
    <property type="project" value="UniProtKB-KW"/>
</dbReference>
<evidence type="ECO:0000259" key="21">
    <source>
        <dbReference type="PROSITE" id="PS51473"/>
    </source>
</evidence>
<evidence type="ECO:0000256" key="7">
    <source>
        <dbReference type="ARBA" id="ARBA00022737"/>
    </source>
</evidence>